<reference evidence="1" key="2">
    <citation type="submission" date="2023-05" db="EMBL/GenBank/DDBJ databases">
        <authorList>
            <consortium name="Lawrence Berkeley National Laboratory"/>
            <person name="Steindorff A."/>
            <person name="Hensen N."/>
            <person name="Bonometti L."/>
            <person name="Westerberg I."/>
            <person name="Brannstrom I.O."/>
            <person name="Guillou S."/>
            <person name="Cros-Aarteil S."/>
            <person name="Calhoun S."/>
            <person name="Haridas S."/>
            <person name="Kuo A."/>
            <person name="Mondo S."/>
            <person name="Pangilinan J."/>
            <person name="Riley R."/>
            <person name="Labutti K."/>
            <person name="Andreopoulos B."/>
            <person name="Lipzen A."/>
            <person name="Chen C."/>
            <person name="Yanf M."/>
            <person name="Daum C."/>
            <person name="Ng V."/>
            <person name="Clum A."/>
            <person name="Ohm R."/>
            <person name="Martin F."/>
            <person name="Silar P."/>
            <person name="Natvig D."/>
            <person name="Lalanne C."/>
            <person name="Gautier V."/>
            <person name="Ament-Velasquez S.L."/>
            <person name="Kruys A."/>
            <person name="Hutchinson M.I."/>
            <person name="Powell A.J."/>
            <person name="Barry K."/>
            <person name="Miller A.N."/>
            <person name="Grigoriev I.V."/>
            <person name="Debuchy R."/>
            <person name="Gladieux P."/>
            <person name="Thoren M.H."/>
            <person name="Johannesson H."/>
        </authorList>
    </citation>
    <scope>NUCLEOTIDE SEQUENCE</scope>
    <source>
        <strain evidence="1">CBS 990.96</strain>
    </source>
</reference>
<proteinExistence type="predicted"/>
<name>A0AAN7GTK2_9PEZI</name>
<keyword evidence="2" id="KW-1185">Reference proteome</keyword>
<evidence type="ECO:0000313" key="2">
    <source>
        <dbReference type="Proteomes" id="UP001301958"/>
    </source>
</evidence>
<gene>
    <name evidence="1" type="ORF">QBC38DRAFT_480041</name>
</gene>
<organism evidence="1 2">
    <name type="scientific">Podospora fimiseda</name>
    <dbReference type="NCBI Taxonomy" id="252190"/>
    <lineage>
        <taxon>Eukaryota</taxon>
        <taxon>Fungi</taxon>
        <taxon>Dikarya</taxon>
        <taxon>Ascomycota</taxon>
        <taxon>Pezizomycotina</taxon>
        <taxon>Sordariomycetes</taxon>
        <taxon>Sordariomycetidae</taxon>
        <taxon>Sordariales</taxon>
        <taxon>Podosporaceae</taxon>
        <taxon>Podospora</taxon>
    </lineage>
</organism>
<reference evidence="1" key="1">
    <citation type="journal article" date="2023" name="Mol. Phylogenet. Evol.">
        <title>Genome-scale phylogeny and comparative genomics of the fungal order Sordariales.</title>
        <authorList>
            <person name="Hensen N."/>
            <person name="Bonometti L."/>
            <person name="Westerberg I."/>
            <person name="Brannstrom I.O."/>
            <person name="Guillou S."/>
            <person name="Cros-Aarteil S."/>
            <person name="Calhoun S."/>
            <person name="Haridas S."/>
            <person name="Kuo A."/>
            <person name="Mondo S."/>
            <person name="Pangilinan J."/>
            <person name="Riley R."/>
            <person name="LaButti K."/>
            <person name="Andreopoulos B."/>
            <person name="Lipzen A."/>
            <person name="Chen C."/>
            <person name="Yan M."/>
            <person name="Daum C."/>
            <person name="Ng V."/>
            <person name="Clum A."/>
            <person name="Steindorff A."/>
            <person name="Ohm R.A."/>
            <person name="Martin F."/>
            <person name="Silar P."/>
            <person name="Natvig D.O."/>
            <person name="Lalanne C."/>
            <person name="Gautier V."/>
            <person name="Ament-Velasquez S.L."/>
            <person name="Kruys A."/>
            <person name="Hutchinson M.I."/>
            <person name="Powell A.J."/>
            <person name="Barry K."/>
            <person name="Miller A.N."/>
            <person name="Grigoriev I.V."/>
            <person name="Debuchy R."/>
            <person name="Gladieux P."/>
            <person name="Hiltunen Thoren M."/>
            <person name="Johannesson H."/>
        </authorList>
    </citation>
    <scope>NUCLEOTIDE SEQUENCE</scope>
    <source>
        <strain evidence="1">CBS 990.96</strain>
    </source>
</reference>
<dbReference type="AlphaFoldDB" id="A0AAN7GTK2"/>
<accession>A0AAN7GTK2</accession>
<comment type="caution">
    <text evidence="1">The sequence shown here is derived from an EMBL/GenBank/DDBJ whole genome shotgun (WGS) entry which is preliminary data.</text>
</comment>
<dbReference type="Proteomes" id="UP001301958">
    <property type="component" value="Unassembled WGS sequence"/>
</dbReference>
<dbReference type="EMBL" id="MU865344">
    <property type="protein sequence ID" value="KAK4226681.1"/>
    <property type="molecule type" value="Genomic_DNA"/>
</dbReference>
<protein>
    <submittedName>
        <fullName evidence="1">Uncharacterized protein</fullName>
    </submittedName>
</protein>
<sequence length="276" mass="30085">MSAWSASAVFFQADKEVILLTHASRTAAIIKPPTFDNLRVTVRNLFNLNVPLEEILLEVNTRMPTTGNVVKMELHDYFYSAFVSNGAHIRCSVDTDIPYFFRPNAHPLSQNSQTVWDCGERGGSCYSCHAAIALGYRSASHRRKTCAAASRAGQDSVNITGSSFTWPLMPSTMQYDLASALAGAAAGTTTHLNSMRPYTTVPAATTTTTAIHHNLMRQSVAPLAPKATVSNSTVVPLMEETLSEGSEEEFVKVEEDSTESKMNIVVDVDMKESVDN</sequence>
<evidence type="ECO:0000313" key="1">
    <source>
        <dbReference type="EMBL" id="KAK4226681.1"/>
    </source>
</evidence>